<dbReference type="GO" id="GO:0030246">
    <property type="term" value="F:carbohydrate binding"/>
    <property type="evidence" value="ECO:0007669"/>
    <property type="project" value="InterPro"/>
</dbReference>
<dbReference type="Pfam" id="PF03633">
    <property type="entry name" value="Glyco_hydro_65C"/>
    <property type="match status" value="1"/>
</dbReference>
<evidence type="ECO:0000259" key="7">
    <source>
        <dbReference type="Pfam" id="PF03633"/>
    </source>
</evidence>
<feature type="region of interest" description="Disordered" evidence="5">
    <location>
        <begin position="772"/>
        <end position="845"/>
    </location>
</feature>
<dbReference type="SUPFAM" id="SSF74650">
    <property type="entry name" value="Galactose mutarotase-like"/>
    <property type="match status" value="1"/>
</dbReference>
<organism evidence="9 10">
    <name type="scientific">Ornithinimicrobium pratense</name>
    <dbReference type="NCBI Taxonomy" id="2593973"/>
    <lineage>
        <taxon>Bacteria</taxon>
        <taxon>Bacillati</taxon>
        <taxon>Actinomycetota</taxon>
        <taxon>Actinomycetes</taxon>
        <taxon>Micrococcales</taxon>
        <taxon>Ornithinimicrobiaceae</taxon>
        <taxon>Ornithinimicrobium</taxon>
    </lineage>
</organism>
<dbReference type="Proteomes" id="UP000326546">
    <property type="component" value="Chromosome"/>
</dbReference>
<dbReference type="AlphaFoldDB" id="A0A5J6V4R0"/>
<feature type="binding site" evidence="4">
    <location>
        <begin position="614"/>
        <end position="615"/>
    </location>
    <ligand>
        <name>substrate</name>
    </ligand>
</feature>
<proteinExistence type="inferred from homology"/>
<dbReference type="Gene3D" id="2.60.420.10">
    <property type="entry name" value="Maltose phosphorylase, domain 3"/>
    <property type="match status" value="1"/>
</dbReference>
<comment type="similarity">
    <text evidence="1">Belongs to the glycosyl hydrolase 65 family.</text>
</comment>
<dbReference type="GO" id="GO:0004553">
    <property type="term" value="F:hydrolase activity, hydrolyzing O-glycosyl compounds"/>
    <property type="evidence" value="ECO:0007669"/>
    <property type="project" value="TreeGrafter"/>
</dbReference>
<keyword evidence="9" id="KW-0378">Hydrolase</keyword>
<evidence type="ECO:0000256" key="2">
    <source>
        <dbReference type="ARBA" id="ARBA00023295"/>
    </source>
</evidence>
<protein>
    <submittedName>
        <fullName evidence="9">Glycoside hydrolase family 65 protein</fullName>
    </submittedName>
</protein>
<dbReference type="RefSeq" id="WP_158060452.1">
    <property type="nucleotide sequence ID" value="NZ_CP044427.1"/>
</dbReference>
<keyword evidence="10" id="KW-1185">Reference proteome</keyword>
<feature type="domain" description="Glycoside hydrolase family 65 N-terminal" evidence="8">
    <location>
        <begin position="14"/>
        <end position="281"/>
    </location>
</feature>
<feature type="active site" description="Proton donor" evidence="3">
    <location>
        <position position="502"/>
    </location>
</feature>
<gene>
    <name evidence="9" type="ORF">FY030_04410</name>
</gene>
<dbReference type="InterPro" id="IPR005195">
    <property type="entry name" value="Glyco_hydro_65_M"/>
</dbReference>
<dbReference type="PANTHER" id="PTHR11051">
    <property type="entry name" value="GLYCOSYL HYDROLASE-RELATED"/>
    <property type="match status" value="1"/>
</dbReference>
<name>A0A5J6V4R0_9MICO</name>
<dbReference type="KEGG" id="serw:FY030_04410"/>
<evidence type="ECO:0000259" key="8">
    <source>
        <dbReference type="Pfam" id="PF03636"/>
    </source>
</evidence>
<keyword evidence="2" id="KW-0326">Glycosidase</keyword>
<evidence type="ECO:0000256" key="5">
    <source>
        <dbReference type="SAM" id="MobiDB-lite"/>
    </source>
</evidence>
<evidence type="ECO:0000313" key="9">
    <source>
        <dbReference type="EMBL" id="QFG68062.1"/>
    </source>
</evidence>
<dbReference type="InterPro" id="IPR037018">
    <property type="entry name" value="GH65_N"/>
</dbReference>
<feature type="binding site" evidence="4">
    <location>
        <begin position="373"/>
        <end position="374"/>
    </location>
    <ligand>
        <name>substrate</name>
    </ligand>
</feature>
<dbReference type="InterPro" id="IPR011013">
    <property type="entry name" value="Gal_mutarotase_sf_dom"/>
</dbReference>
<dbReference type="GO" id="GO:0005975">
    <property type="term" value="P:carbohydrate metabolic process"/>
    <property type="evidence" value="ECO:0007669"/>
    <property type="project" value="InterPro"/>
</dbReference>
<evidence type="ECO:0000256" key="1">
    <source>
        <dbReference type="ARBA" id="ARBA00006768"/>
    </source>
</evidence>
<accession>A0A5J6V4R0</accession>
<dbReference type="InterPro" id="IPR017045">
    <property type="entry name" value="Malt_Pase/Glycosyl_Hdrlase"/>
</dbReference>
<dbReference type="Gene3D" id="2.70.98.40">
    <property type="entry name" value="Glycoside hydrolase, family 65, N-terminal domain"/>
    <property type="match status" value="1"/>
</dbReference>
<dbReference type="SUPFAM" id="SSF48208">
    <property type="entry name" value="Six-hairpin glycosidases"/>
    <property type="match status" value="1"/>
</dbReference>
<evidence type="ECO:0000256" key="4">
    <source>
        <dbReference type="PIRSR" id="PIRSR036289-51"/>
    </source>
</evidence>
<reference evidence="9 10" key="1">
    <citation type="submission" date="2019-09" db="EMBL/GenBank/DDBJ databases">
        <title>Serinicoccus pratensis sp. nov., isolated from meadow soil.</title>
        <authorList>
            <person name="Zhang W."/>
        </authorList>
    </citation>
    <scope>NUCLEOTIDE SEQUENCE [LARGE SCALE GENOMIC DNA]</scope>
    <source>
        <strain evidence="9 10">W204</strain>
    </source>
</reference>
<feature type="domain" description="Glycoside hydrolase family 65 C-terminal" evidence="7">
    <location>
        <begin position="711"/>
        <end position="772"/>
    </location>
</feature>
<dbReference type="Pfam" id="PF03636">
    <property type="entry name" value="Glyco_hydro_65N"/>
    <property type="match status" value="1"/>
</dbReference>
<feature type="domain" description="Glycoside hydrolase family 65 central catalytic" evidence="6">
    <location>
        <begin position="339"/>
        <end position="701"/>
    </location>
</feature>
<evidence type="ECO:0000259" key="6">
    <source>
        <dbReference type="Pfam" id="PF03632"/>
    </source>
</evidence>
<dbReference type="InterPro" id="IPR005194">
    <property type="entry name" value="Glyco_hydro_65_C"/>
</dbReference>
<dbReference type="InterPro" id="IPR005196">
    <property type="entry name" value="Glyco_hydro_65_N"/>
</dbReference>
<dbReference type="Gene3D" id="1.50.10.10">
    <property type="match status" value="1"/>
</dbReference>
<sequence>MDRSRFPVDPWRLVETDYDPEDLGLTETLFSVANGYLGLRGNVEEGRDTFAHGTYVNGFHETWPIRHAEEAYGLARVGQTIVNVPDPKTLKLYVDDEPLLLSTADLEHYERSLDFRDGMLRREVVWRTSAGKRVRISSTRMVSVVQRHLAVMTFEVEMLDGEAPLVISSQVLNRQDGSDEYHVPSAAMGTGVDPRKAEGLGHRVLDPQLHELRDDRLLMGYRCHNSRMTLALAVQHLMETDNTFTQRATVGQDQGKEVYRIDARQHVPIRLTKIVSVHTSRGVPVPELADRCMRTLDRAELEGMDALHAEHAATWDRFWEESDVLVQGHRLGHVQQAVRWNLFQLGQASIRSGSHGIPAKGLTGSGYGGHYFWDTECYVLPFLIHTHPQAARNALRFRHGMLDQARTRASELSQYGALYPWRTINGEEASAYFAAGTAQYHINADVAYALMKYARATGDRKFLRNDGVDILVETARLWADLGFWQPNGDESFHIHAVTGPDEYTTVVNDNLFTNVMAQLNLRAAVEAVRELEMADANGLARAVARLRLGKSEVDDWERAADGMHIPYDDRLGVHPQDSHFLEREVWDLDATPDERRPLLLHYHPLVIYRFQVLKQADVVLALYLAGDQFSAEQKLADFDYYDPITSGDSSLSSVVQSIVAAEVGYQDLALRYFYGALFVDLTDRHGNTADGVHVASTGGVWSALVGGFGGMRDHGGNLTFDPRLPREWDCLTWRMRWHGCRLRVRLEHDALSIAVEVGGPVTVHVRGEQVQVGTEEVRVPLADQGPRRDGGPDTGDRGQSIPTDREQSRRVSSSPVPPGVVPHNWPVGSADITGPVPVQRHPRDV</sequence>
<dbReference type="GO" id="GO:0016757">
    <property type="term" value="F:glycosyltransferase activity"/>
    <property type="evidence" value="ECO:0007669"/>
    <property type="project" value="UniProtKB-ARBA"/>
</dbReference>
<dbReference type="PANTHER" id="PTHR11051:SF13">
    <property type="entry name" value="GLYCOSYL TRANSFERASE"/>
    <property type="match status" value="1"/>
</dbReference>
<dbReference type="Pfam" id="PF03632">
    <property type="entry name" value="Glyco_hydro_65m"/>
    <property type="match status" value="1"/>
</dbReference>
<evidence type="ECO:0000313" key="10">
    <source>
        <dbReference type="Proteomes" id="UP000326546"/>
    </source>
</evidence>
<dbReference type="InterPro" id="IPR012341">
    <property type="entry name" value="6hp_glycosidase-like_sf"/>
</dbReference>
<feature type="compositionally biased region" description="Basic and acidic residues" evidence="5">
    <location>
        <begin position="785"/>
        <end position="796"/>
    </location>
</feature>
<evidence type="ECO:0000256" key="3">
    <source>
        <dbReference type="PIRSR" id="PIRSR036289-50"/>
    </source>
</evidence>
<dbReference type="PIRSF" id="PIRSF036289">
    <property type="entry name" value="Glycosyl_hydrolase_malt_phosph"/>
    <property type="match status" value="1"/>
</dbReference>
<dbReference type="InterPro" id="IPR008928">
    <property type="entry name" value="6-hairpin_glycosidase_sf"/>
</dbReference>
<dbReference type="OrthoDB" id="9816160at2"/>
<dbReference type="EMBL" id="CP044427">
    <property type="protein sequence ID" value="QFG68062.1"/>
    <property type="molecule type" value="Genomic_DNA"/>
</dbReference>